<dbReference type="SUPFAM" id="SSF52833">
    <property type="entry name" value="Thioredoxin-like"/>
    <property type="match status" value="5"/>
</dbReference>
<dbReference type="GO" id="GO:0042178">
    <property type="term" value="P:xenobiotic catabolic process"/>
    <property type="evidence" value="ECO:0007669"/>
    <property type="project" value="UniProtKB-ARBA"/>
</dbReference>
<evidence type="ECO:0000256" key="3">
    <source>
        <dbReference type="ARBA" id="ARBA00011738"/>
    </source>
</evidence>
<dbReference type="SFLD" id="SFLDG01205">
    <property type="entry name" value="AMPS.1"/>
    <property type="match status" value="3"/>
</dbReference>
<feature type="domain" description="GST C-terminal" evidence="8">
    <location>
        <begin position="473"/>
        <end position="592"/>
    </location>
</feature>
<dbReference type="EMBL" id="CAJPIZ010001203">
    <property type="protein sequence ID" value="CAG2103055.1"/>
    <property type="molecule type" value="Genomic_DNA"/>
</dbReference>
<feature type="domain" description="GST N-terminal" evidence="7">
    <location>
        <begin position="382"/>
        <end position="471"/>
    </location>
</feature>
<comment type="subunit">
    <text evidence="3">Homodimer.</text>
</comment>
<dbReference type="OrthoDB" id="6516070at2759"/>
<dbReference type="InterPro" id="IPR040079">
    <property type="entry name" value="Glutathione_S-Trfase"/>
</dbReference>
<keyword evidence="10" id="KW-1185">Reference proteome</keyword>
<dbReference type="PROSITE" id="PS50404">
    <property type="entry name" value="GST_NTER"/>
    <property type="match status" value="5"/>
</dbReference>
<keyword evidence="5" id="KW-0808">Transferase</keyword>
<dbReference type="FunFam" id="1.20.1050.10:FF:000003">
    <property type="entry name" value="Glutathione S-transferase 2"/>
    <property type="match status" value="3"/>
</dbReference>
<comment type="similarity">
    <text evidence="2">Belongs to the GST superfamily. Mu family.</text>
</comment>
<dbReference type="FunFam" id="1.20.1050.10:FF:000101">
    <property type="entry name" value="Glutathione S-transferase Mu 4"/>
    <property type="match status" value="2"/>
</dbReference>
<dbReference type="InterPro" id="IPR004045">
    <property type="entry name" value="Glutathione_S-Trfase_N"/>
</dbReference>
<dbReference type="Pfam" id="PF02798">
    <property type="entry name" value="GST_N"/>
    <property type="match status" value="3"/>
</dbReference>
<dbReference type="Gene3D" id="3.40.30.10">
    <property type="entry name" value="Glutaredoxin"/>
    <property type="match status" value="5"/>
</dbReference>
<feature type="domain" description="GST N-terminal" evidence="7">
    <location>
        <begin position="595"/>
        <end position="684"/>
    </location>
</feature>
<sequence length="1016" mass="118171">MCIVINKSDIQNIYNMSDTTVPTLGYFKVRGLAQPIRLLLKYAGVKFTDKYYSMGSTSEEAIKEDWANKKLTLGLDFPNRPYYIDGSVKLTQSTAIMRHLARKHGLVATDETGLTRQDVFEQQLADIKSGYIKVMHSKDVETEKVKYTAETLPQQLDSLSRFLGTRYWFTGNHINYVDFLAYEILFRFRQLSAEAVDKHQNLVQLYNRFEIRGLAQPIRLLLKYAGVKFTDKYYSMGSTSEEAIKEDWANKKLTLGLDFPNRPYYIDDTVKLSQSTAIMRHLARKHGLMATDETGLVRQDVLEQQLMDIKSGYFRAMKSKDDETERVGNYLPQHLNGLSRFLGTRQWFTGNTITYVDFLAYEILFRFRHLSPETVNKYQNLVQYMTRYFNTRALAQPIRLLLKYKGVNFTDKYYGKPDANTMETFKGNWFDVKFTLGFDFPNVPYYIDGSTKLTQSNAILRHLGRKHGLVATDETGLERQDMVEQQLVDIRNGFFGVVVAPDFETKKVIYIAETLTQQLDALSRFLGTRQWFTGNHINYVDFLAYELLDWFRLFSPETVDKYQNLVQLLTRFESLPAIKAYMKSSEFISWPLFAPIANWGYYEIRGYAQPIRLVLKYAGVKFTDKYHENADTTKLDEYMAPWFKVKFTLGLDFPNVPYYMEGAVKITQSNAIMRYLARKHGLVATDETGLVRQDVLEQQLMDISNGFTYGLMMSKVYDTEKVKYLAETLPQQLDELSRFLGTRQWFTGNHINYVDFVAYELLDWLRLFSPETVDKYRNLVEFLTRFESLPAIKAYMKSPEFIIRGLAQPIRLLLKYKGVNFTDKYYGTGDAKNLDEFRAEWVKVKFNLGLDFPNLPHYIDGSLKVTQSTAIMRHLARKHGLVATDETGLVRQDVVEQQLADIKNGFIMGILLAKDFETEKVKFIAETLPQQLDALSRFLGTRQWFTGNHINYVDFMAYELLDWFRLFSPETVDKYQNLVQLLTRFESLPAIKAYMKSPEFISWPLFGPIAPWGYKK</sequence>
<feature type="domain" description="GST C-terminal" evidence="8">
    <location>
        <begin position="292"/>
        <end position="414"/>
    </location>
</feature>
<evidence type="ECO:0000256" key="1">
    <source>
        <dbReference type="ARBA" id="ARBA00003701"/>
    </source>
</evidence>
<comment type="catalytic activity">
    <reaction evidence="6">
        <text>RX + glutathione = an S-substituted glutathione + a halide anion + H(+)</text>
        <dbReference type="Rhea" id="RHEA:16437"/>
        <dbReference type="ChEBI" id="CHEBI:15378"/>
        <dbReference type="ChEBI" id="CHEBI:16042"/>
        <dbReference type="ChEBI" id="CHEBI:17792"/>
        <dbReference type="ChEBI" id="CHEBI:57925"/>
        <dbReference type="ChEBI" id="CHEBI:90779"/>
        <dbReference type="EC" id="2.5.1.18"/>
    </reaction>
</comment>
<dbReference type="PROSITE" id="PS50405">
    <property type="entry name" value="GST_CTER"/>
    <property type="match status" value="5"/>
</dbReference>
<feature type="domain" description="GST N-terminal" evidence="7">
    <location>
        <begin position="20"/>
        <end position="108"/>
    </location>
</feature>
<name>A0A7R9KGX1_9ACAR</name>
<dbReference type="EMBL" id="OC855778">
    <property type="protein sequence ID" value="CAD7622625.1"/>
    <property type="molecule type" value="Genomic_DNA"/>
</dbReference>
<dbReference type="Gene3D" id="1.20.1050.10">
    <property type="match status" value="5"/>
</dbReference>
<dbReference type="SFLD" id="SFLDS00019">
    <property type="entry name" value="Glutathione_Transferase_(cytos"/>
    <property type="match status" value="4"/>
</dbReference>
<evidence type="ECO:0000259" key="8">
    <source>
        <dbReference type="PROSITE" id="PS50405"/>
    </source>
</evidence>
<evidence type="ECO:0000259" key="7">
    <source>
        <dbReference type="PROSITE" id="PS50404"/>
    </source>
</evidence>
<dbReference type="PANTHER" id="PTHR11571">
    <property type="entry name" value="GLUTATHIONE S-TRANSFERASE"/>
    <property type="match status" value="1"/>
</dbReference>
<feature type="domain" description="GST N-terminal" evidence="7">
    <location>
        <begin position="202"/>
        <end position="290"/>
    </location>
</feature>
<proteinExistence type="inferred from homology"/>
<dbReference type="PANTHER" id="PTHR11571:SF222">
    <property type="entry name" value="GLUTATHIONE TRANSFERASE"/>
    <property type="match status" value="1"/>
</dbReference>
<dbReference type="CDD" id="cd03075">
    <property type="entry name" value="GST_N_Mu"/>
    <property type="match status" value="2"/>
</dbReference>
<accession>A0A7R9KGX1</accession>
<evidence type="ECO:0000256" key="4">
    <source>
        <dbReference type="ARBA" id="ARBA00012452"/>
    </source>
</evidence>
<reference evidence="9" key="1">
    <citation type="submission" date="2020-11" db="EMBL/GenBank/DDBJ databases">
        <authorList>
            <person name="Tran Van P."/>
        </authorList>
    </citation>
    <scope>NUCLEOTIDE SEQUENCE</scope>
</reference>
<feature type="domain" description="GST C-terminal" evidence="8">
    <location>
        <begin position="110"/>
        <end position="234"/>
    </location>
</feature>
<dbReference type="GO" id="GO:0006749">
    <property type="term" value="P:glutathione metabolic process"/>
    <property type="evidence" value="ECO:0007669"/>
    <property type="project" value="TreeGrafter"/>
</dbReference>
<dbReference type="InterPro" id="IPR036249">
    <property type="entry name" value="Thioredoxin-like_sf"/>
</dbReference>
<dbReference type="Pfam" id="PF14497">
    <property type="entry name" value="GST_C_3"/>
    <property type="match status" value="5"/>
</dbReference>
<dbReference type="AlphaFoldDB" id="A0A7R9KGX1"/>
<comment type="function">
    <text evidence="1">Conjugation of reduced glutathione to a wide number of exogenous and endogenous hydrophobic electrophiles.</text>
</comment>
<evidence type="ECO:0000313" key="10">
    <source>
        <dbReference type="Proteomes" id="UP000759131"/>
    </source>
</evidence>
<feature type="domain" description="GST N-terminal" evidence="7">
    <location>
        <begin position="794"/>
        <end position="883"/>
    </location>
</feature>
<dbReference type="InterPro" id="IPR036282">
    <property type="entry name" value="Glutathione-S-Trfase_C_sf"/>
</dbReference>
<dbReference type="SUPFAM" id="SSF47616">
    <property type="entry name" value="GST C-terminal domain-like"/>
    <property type="match status" value="5"/>
</dbReference>
<dbReference type="Proteomes" id="UP000759131">
    <property type="component" value="Unassembled WGS sequence"/>
</dbReference>
<evidence type="ECO:0000313" key="9">
    <source>
        <dbReference type="EMBL" id="CAD7622625.1"/>
    </source>
</evidence>
<dbReference type="EC" id="2.5.1.18" evidence="4"/>
<dbReference type="InterPro" id="IPR010987">
    <property type="entry name" value="Glutathione-S-Trfase_C-like"/>
</dbReference>
<feature type="domain" description="GST C-terminal" evidence="8">
    <location>
        <begin position="885"/>
        <end position="1005"/>
    </location>
</feature>
<evidence type="ECO:0000256" key="6">
    <source>
        <dbReference type="ARBA" id="ARBA00047960"/>
    </source>
</evidence>
<evidence type="ECO:0000256" key="5">
    <source>
        <dbReference type="ARBA" id="ARBA00022679"/>
    </source>
</evidence>
<dbReference type="InterPro" id="IPR004046">
    <property type="entry name" value="GST_C"/>
</dbReference>
<feature type="domain" description="GST C-terminal" evidence="8">
    <location>
        <begin position="686"/>
        <end position="806"/>
    </location>
</feature>
<dbReference type="GO" id="GO:0004364">
    <property type="term" value="F:glutathione transferase activity"/>
    <property type="evidence" value="ECO:0007669"/>
    <property type="project" value="UniProtKB-EC"/>
</dbReference>
<evidence type="ECO:0000256" key="2">
    <source>
        <dbReference type="ARBA" id="ARBA00005861"/>
    </source>
</evidence>
<protein>
    <recommendedName>
        <fullName evidence="4">glutathione transferase</fullName>
        <ecNumber evidence="4">2.5.1.18</ecNumber>
    </recommendedName>
</protein>
<organism evidence="9">
    <name type="scientific">Medioppia subpectinata</name>
    <dbReference type="NCBI Taxonomy" id="1979941"/>
    <lineage>
        <taxon>Eukaryota</taxon>
        <taxon>Metazoa</taxon>
        <taxon>Ecdysozoa</taxon>
        <taxon>Arthropoda</taxon>
        <taxon>Chelicerata</taxon>
        <taxon>Arachnida</taxon>
        <taxon>Acari</taxon>
        <taxon>Acariformes</taxon>
        <taxon>Sarcoptiformes</taxon>
        <taxon>Oribatida</taxon>
        <taxon>Brachypylina</taxon>
        <taxon>Oppioidea</taxon>
        <taxon>Oppiidae</taxon>
        <taxon>Medioppia</taxon>
    </lineage>
</organism>
<dbReference type="InterPro" id="IPR050213">
    <property type="entry name" value="GST_superfamily"/>
</dbReference>
<dbReference type="SFLD" id="SFLDG00363">
    <property type="entry name" value="AMPS_(cytGST):_Alpha-__Mu-__Pi"/>
    <property type="match status" value="3"/>
</dbReference>
<gene>
    <name evidence="9" type="ORF">OSB1V03_LOCUS3088</name>
</gene>